<reference evidence="3" key="1">
    <citation type="submission" date="2020-10" db="EMBL/GenBank/DDBJ databases">
        <authorList>
            <person name="Castelo-Branco R."/>
            <person name="Eusebio N."/>
            <person name="Adriana R."/>
            <person name="Vieira A."/>
            <person name="Brugerolle De Fraissinette N."/>
            <person name="Rezende De Castro R."/>
            <person name="Schneider M.P."/>
            <person name="Vasconcelos V."/>
            <person name="Leao P.N."/>
        </authorList>
    </citation>
    <scope>NUCLEOTIDE SEQUENCE</scope>
    <source>
        <strain evidence="3">LEGE 07157</strain>
    </source>
</reference>
<comment type="caution">
    <text evidence="3">The sequence shown here is derived from an EMBL/GenBank/DDBJ whole genome shotgun (WGS) entry which is preliminary data.</text>
</comment>
<dbReference type="InterPro" id="IPR013424">
    <property type="entry name" value="Ice-binding_C"/>
</dbReference>
<evidence type="ECO:0000256" key="1">
    <source>
        <dbReference type="SAM" id="SignalP"/>
    </source>
</evidence>
<dbReference type="Proteomes" id="UP000654482">
    <property type="component" value="Unassembled WGS sequence"/>
</dbReference>
<evidence type="ECO:0000313" key="4">
    <source>
        <dbReference type="Proteomes" id="UP000654482"/>
    </source>
</evidence>
<accession>A0A8J7B2W8</accession>
<feature type="signal peptide" evidence="1">
    <location>
        <begin position="1"/>
        <end position="25"/>
    </location>
</feature>
<keyword evidence="4" id="KW-1185">Reference proteome</keyword>
<protein>
    <submittedName>
        <fullName evidence="3">PEP-CTERM sorting domain-containing protein</fullName>
    </submittedName>
</protein>
<name>A0A8J7B2W8_9CYAN</name>
<gene>
    <name evidence="3" type="ORF">IQ249_01860</name>
</gene>
<organism evidence="3 4">
    <name type="scientific">Lusitaniella coriacea LEGE 07157</name>
    <dbReference type="NCBI Taxonomy" id="945747"/>
    <lineage>
        <taxon>Bacteria</taxon>
        <taxon>Bacillati</taxon>
        <taxon>Cyanobacteriota</taxon>
        <taxon>Cyanophyceae</taxon>
        <taxon>Spirulinales</taxon>
        <taxon>Lusitaniellaceae</taxon>
        <taxon>Lusitaniella</taxon>
    </lineage>
</organism>
<dbReference type="NCBIfam" id="NF041929">
    <property type="entry name" value="Xrt_dep_XDP2"/>
    <property type="match status" value="1"/>
</dbReference>
<dbReference type="EMBL" id="JADEWZ010000002">
    <property type="protein sequence ID" value="MBE9114632.1"/>
    <property type="molecule type" value="Genomic_DNA"/>
</dbReference>
<sequence length="283" mass="29500">MRNSKSLSLKTAVVCASLIAGGAIAANPAQANPFRTNYTADLSGSNLVKGNIWLDSVVLENGETIDQFSVVQSAKIVSNDLYTGGNTGAASADMGDLATVGLSQERVNEAGVVAALGNLNLNSIIDTEDRGSFAIDLFFDKALDNLFVWERGQNSKLKVQALDATGSLIGNALTINSRDARQNGGQGINGWTDAGFSIDTLEIGRAQKVASLGISMADFGIDAPVSGVRFISERGFNGPDWKFVGASAERNNPPASVPEPGTLAGLAVVCGMFAASRRRKASK</sequence>
<feature type="chain" id="PRO_5035250007" evidence="1">
    <location>
        <begin position="26"/>
        <end position="283"/>
    </location>
</feature>
<feature type="domain" description="Ice-binding protein C-terminal" evidence="2">
    <location>
        <begin position="256"/>
        <end position="279"/>
    </location>
</feature>
<dbReference type="RefSeq" id="WP_194027719.1">
    <property type="nucleotide sequence ID" value="NZ_JADEWZ010000002.1"/>
</dbReference>
<evidence type="ECO:0000313" key="3">
    <source>
        <dbReference type="EMBL" id="MBE9114632.1"/>
    </source>
</evidence>
<dbReference type="NCBIfam" id="TIGR02595">
    <property type="entry name" value="PEP_CTERM"/>
    <property type="match status" value="1"/>
</dbReference>
<dbReference type="Pfam" id="PF07589">
    <property type="entry name" value="PEP-CTERM"/>
    <property type="match status" value="1"/>
</dbReference>
<evidence type="ECO:0000259" key="2">
    <source>
        <dbReference type="Pfam" id="PF07589"/>
    </source>
</evidence>
<dbReference type="AlphaFoldDB" id="A0A8J7B2W8"/>
<keyword evidence="1" id="KW-0732">Signal</keyword>
<proteinExistence type="predicted"/>